<keyword evidence="3" id="KW-0812">Transmembrane</keyword>
<evidence type="ECO:0000256" key="8">
    <source>
        <dbReference type="ARBA" id="ARBA00023224"/>
    </source>
</evidence>
<dbReference type="SUPFAM" id="SSF81321">
    <property type="entry name" value="Family A G protein-coupled receptor-like"/>
    <property type="match status" value="1"/>
</dbReference>
<evidence type="ECO:0000313" key="9">
    <source>
        <dbReference type="EMBL" id="CAB4013666.1"/>
    </source>
</evidence>
<dbReference type="AlphaFoldDB" id="A0A7D9EM06"/>
<comment type="caution">
    <text evidence="9">The sequence shown here is derived from an EMBL/GenBank/DDBJ whole genome shotgun (WGS) entry which is preliminary data.</text>
</comment>
<dbReference type="Proteomes" id="UP001152795">
    <property type="component" value="Unassembled WGS sequence"/>
</dbReference>
<evidence type="ECO:0000313" key="10">
    <source>
        <dbReference type="Proteomes" id="UP001152795"/>
    </source>
</evidence>
<dbReference type="CDD" id="cd00637">
    <property type="entry name" value="7tm_classA_rhodopsin-like"/>
    <property type="match status" value="1"/>
</dbReference>
<protein>
    <submittedName>
        <fullName evidence="9">Neuropeptide FF receptor 2-like</fullName>
    </submittedName>
</protein>
<dbReference type="InterPro" id="IPR017452">
    <property type="entry name" value="GPCR_Rhodpsn_7TM"/>
</dbReference>
<evidence type="ECO:0000256" key="3">
    <source>
        <dbReference type="ARBA" id="ARBA00022692"/>
    </source>
</evidence>
<keyword evidence="8" id="KW-0807">Transducer</keyword>
<comment type="similarity">
    <text evidence="2">Belongs to the G-protein coupled receptor 1 family.</text>
</comment>
<dbReference type="GO" id="GO:0005886">
    <property type="term" value="C:plasma membrane"/>
    <property type="evidence" value="ECO:0007669"/>
    <property type="project" value="TreeGrafter"/>
</dbReference>
<dbReference type="PANTHER" id="PTHR45695:SF9">
    <property type="entry name" value="LEUCOKININ RECEPTOR"/>
    <property type="match status" value="1"/>
</dbReference>
<dbReference type="InterPro" id="IPR000276">
    <property type="entry name" value="GPCR_Rhodpsn"/>
</dbReference>
<evidence type="ECO:0000256" key="6">
    <source>
        <dbReference type="ARBA" id="ARBA00023136"/>
    </source>
</evidence>
<name>A0A7D9EM06_PARCT</name>
<evidence type="ECO:0000256" key="5">
    <source>
        <dbReference type="ARBA" id="ARBA00023040"/>
    </source>
</evidence>
<evidence type="ECO:0000256" key="1">
    <source>
        <dbReference type="ARBA" id="ARBA00004141"/>
    </source>
</evidence>
<dbReference type="EMBL" id="CACRXK020007975">
    <property type="protein sequence ID" value="CAB4013666.1"/>
    <property type="molecule type" value="Genomic_DNA"/>
</dbReference>
<dbReference type="Pfam" id="PF00001">
    <property type="entry name" value="7tm_1"/>
    <property type="match status" value="1"/>
</dbReference>
<evidence type="ECO:0000256" key="7">
    <source>
        <dbReference type="ARBA" id="ARBA00023170"/>
    </source>
</evidence>
<evidence type="ECO:0000256" key="4">
    <source>
        <dbReference type="ARBA" id="ARBA00022989"/>
    </source>
</evidence>
<dbReference type="GO" id="GO:0004983">
    <property type="term" value="F:neuropeptide Y receptor activity"/>
    <property type="evidence" value="ECO:0007669"/>
    <property type="project" value="InterPro"/>
</dbReference>
<evidence type="ECO:0000256" key="2">
    <source>
        <dbReference type="ARBA" id="ARBA00010663"/>
    </source>
</evidence>
<keyword evidence="7 9" id="KW-0675">Receptor</keyword>
<dbReference type="Gene3D" id="1.20.1070.10">
    <property type="entry name" value="Rhodopsin 7-helix transmembrane proteins"/>
    <property type="match status" value="1"/>
</dbReference>
<dbReference type="PRINTS" id="PR00237">
    <property type="entry name" value="GPCRRHODOPSN"/>
</dbReference>
<keyword evidence="6" id="KW-0472">Membrane</keyword>
<accession>A0A7D9EM06</accession>
<sequence>MIQGFLIFQTVAEIIILLLGTIGNVLVVLVIAKRRKMRTVTNYLILNLACADLTVLSSNIPIDLTTRFMKRWVFGKATCKIIKPLQTMGTIASILTLVAISLSRYHAIVYPFNRQMKLSHARVVLVVIWIVSLVGIIPYAMACKYYPIETDCGEDFASIGMSPRAYTLTMFMLQYVLPMIGMTYAYNRIGAELSNQQCRGCGTLMDAEYRRDTKKVVKMLSIVVAVFAVLDLPLHIVYIWLDFFDGDKVPFYEYIFSLANIMLYGNSFINPIIYSICNDQFRTGFQDLFGSCLQPCNFLMKITGLSKPDPDRTFSRAQNDRKSLRDDRQDERVLTDGNNAEGLRINGVRPELERSDSACGGKCADRNRQRVMSVACTSKLEEIAYVSAV</sequence>
<dbReference type="PANTHER" id="PTHR45695">
    <property type="entry name" value="LEUCOKININ RECEPTOR-RELATED"/>
    <property type="match status" value="1"/>
</dbReference>
<reference evidence="9" key="1">
    <citation type="submission" date="2020-04" db="EMBL/GenBank/DDBJ databases">
        <authorList>
            <person name="Alioto T."/>
            <person name="Alioto T."/>
            <person name="Gomez Garrido J."/>
        </authorList>
    </citation>
    <scope>NUCLEOTIDE SEQUENCE</scope>
    <source>
        <strain evidence="9">A484AB</strain>
    </source>
</reference>
<proteinExistence type="inferred from homology"/>
<dbReference type="OrthoDB" id="5964776at2759"/>
<dbReference type="PRINTS" id="PR01012">
    <property type="entry name" value="NRPEPTIDEYR"/>
</dbReference>
<keyword evidence="10" id="KW-1185">Reference proteome</keyword>
<comment type="subcellular location">
    <subcellularLocation>
        <location evidence="1">Membrane</location>
        <topology evidence="1">Multi-pass membrane protein</topology>
    </subcellularLocation>
</comment>
<dbReference type="FunFam" id="1.20.1070.10:FF:000291">
    <property type="entry name" value="Predicted protein"/>
    <property type="match status" value="1"/>
</dbReference>
<organism evidence="9 10">
    <name type="scientific">Paramuricea clavata</name>
    <name type="common">Red gorgonian</name>
    <name type="synonym">Violescent sea-whip</name>
    <dbReference type="NCBI Taxonomy" id="317549"/>
    <lineage>
        <taxon>Eukaryota</taxon>
        <taxon>Metazoa</taxon>
        <taxon>Cnidaria</taxon>
        <taxon>Anthozoa</taxon>
        <taxon>Octocorallia</taxon>
        <taxon>Malacalcyonacea</taxon>
        <taxon>Plexauridae</taxon>
        <taxon>Paramuricea</taxon>
    </lineage>
</organism>
<keyword evidence="4" id="KW-1133">Transmembrane helix</keyword>
<keyword evidence="5" id="KW-0297">G-protein coupled receptor</keyword>
<dbReference type="PROSITE" id="PS50262">
    <property type="entry name" value="G_PROTEIN_RECEP_F1_2"/>
    <property type="match status" value="1"/>
</dbReference>
<gene>
    <name evidence="9" type="ORF">PACLA_8A046731</name>
</gene>
<dbReference type="InterPro" id="IPR000611">
    <property type="entry name" value="NPY_rcpt"/>
</dbReference>